<dbReference type="SUPFAM" id="SSF56672">
    <property type="entry name" value="DNA/RNA polymerases"/>
    <property type="match status" value="1"/>
</dbReference>
<dbReference type="PANTHER" id="PTHR10322">
    <property type="entry name" value="DNA POLYMERASE CATALYTIC SUBUNIT"/>
    <property type="match status" value="1"/>
</dbReference>
<dbReference type="Gene3D" id="1.10.132.60">
    <property type="entry name" value="DNA polymerase family B, C-terminal domain"/>
    <property type="match status" value="1"/>
</dbReference>
<sequence>MQNSPFSKSLSVGRADELFCTTLTVRRMPRAWRRADLRPVPLLNFVASHTTYFSGQMEQFLLGLRRPSVGPEVYEEDVEFQLIDILEVNTPVQGLPAHKDGQSCKKALLSTNYVLFGITREGQSVSTVVTGFKHYLYVGTDTFLNLSELELKLSSHLGFDVPGYTPITSIVQMPSTYRSIYVFRIQKKHIYKISFADKSLYSAIRGFFLDSNIYNGRYGLRANKFELYEADLDPTVRFMVDTQLRGFAWVRIPKDAYSPLPSDAPKPLQTTMQIQLQTEYSSLVALDYNDPLYAVNAPIRVLSFDIESVSLQGGFPDAASDYIITICSSLYILTQSTADAPHANVALVLKSCAPIVGADVFCFETEQELLLAFNYLIQLFDPDLFTGYNIDGFDFSYIFKRAEVSQVLVQSLPGSMGTDQLLSRMVRKGSSAYASTLPRALSSPMTIAVSHLQSKQLGKRDTYEIECPGRISMDILPNIIHDYKLRSYTLNSVCARFLNEQKDDVHYSMITPLFMQDEYGRRRITLYCIKDCKLPLKLMEKLMILVNTIELCRVSGLCGSLLLYSGQQIRILSLLYRFSAAESYLIPYRIRTGGGYTGGFSGDSESLEGATVLNPKRGFYSDKQPIATLDFNSLYPTIIIAHNLCYSTMISDAPDMDFLVQTYANSQGKELSSETASLYKQQLSSLLRLEGTSVSATIDETNDSDDSDDSDDSPRHPAAKPSSAQKETATLCLSTSNELITVTPIKARFLKKTVFPGILPKILQVLLDARKRAKQDMKKAVDPLAKDVLNGRQLALKLIANSLYGFTGALSFGKLPSQEISSSITAFGREMINHTKNVVEERFHRKQPVIEIDITDSTYATDAFVKKCLSYCDASVDQMRMASETEPSQDERSASPPAGLMPLSLQQKLHPVSSPLSLSPPLLAPDGRIFCPKHHNVSFNAERTRMYYRVVHDSVVIYGDTDSVMVKFGVDNLMEAMMLAKYASTYVTQSFIRPINLEFEKVYCPYLLLNKKRYAGQYWTNPFKPDKIDSKGLELVRRDNCRLVVIVMEKILDVLFNYSDPQKAISYVKSVVHDLISQRIDLSLLVISKALTQSVSSYTNKQQTHVNLAMRMMERDPMTAPKVGDRVPYVVTLKDKACKLYERSEDPAYAISNNLPIDTDYYLHQQLEKPVCRLLKDVLKCSSEAEAADQLFKGKHCVGPSIVFSRGDVGSSMGKPDTSGGSSKSAKATKISKQTGIMGMIAGKKVAKCMYCNVRITDGKLYEDVMLCKPCLLVNRLSLYSRLQRELLLAEHRYRTVAVECMFCTGEISSHTGDIEDGLIPCSSSDCELFYARIKTRLDYKALRAKFDALSSFTWS</sequence>
<evidence type="ECO:0000256" key="15">
    <source>
        <dbReference type="SAM" id="MobiDB-lite"/>
    </source>
</evidence>
<evidence type="ECO:0000256" key="9">
    <source>
        <dbReference type="ARBA" id="ARBA00022839"/>
    </source>
</evidence>
<accession>V6TKF7</accession>
<dbReference type="GO" id="GO:0003887">
    <property type="term" value="F:DNA-directed DNA polymerase activity"/>
    <property type="evidence" value="ECO:0007669"/>
    <property type="project" value="UniProtKB-KW"/>
</dbReference>
<evidence type="ECO:0000256" key="3">
    <source>
        <dbReference type="ARBA" id="ARBA00022679"/>
    </source>
</evidence>
<evidence type="ECO:0000256" key="12">
    <source>
        <dbReference type="ARBA" id="ARBA00023242"/>
    </source>
</evidence>
<dbReference type="InterPro" id="IPR006133">
    <property type="entry name" value="DNA-dir_DNA_pol_B_exonuc"/>
</dbReference>
<evidence type="ECO:0000256" key="14">
    <source>
        <dbReference type="RuleBase" id="RU000442"/>
    </source>
</evidence>
<keyword evidence="7" id="KW-0479">Metal-binding</keyword>
<evidence type="ECO:0000313" key="18">
    <source>
        <dbReference type="EMBL" id="ESU38797.1"/>
    </source>
</evidence>
<dbReference type="InterPro" id="IPR036397">
    <property type="entry name" value="RNaseH_sf"/>
</dbReference>
<dbReference type="GO" id="GO:0006297">
    <property type="term" value="P:nucleotide-excision repair, DNA gap filling"/>
    <property type="evidence" value="ECO:0007669"/>
    <property type="project" value="TreeGrafter"/>
</dbReference>
<evidence type="ECO:0000256" key="6">
    <source>
        <dbReference type="ARBA" id="ARBA00022722"/>
    </source>
</evidence>
<dbReference type="EMBL" id="AHGT01000009">
    <property type="protein sequence ID" value="ESU38797.1"/>
    <property type="molecule type" value="Genomic_DNA"/>
</dbReference>
<evidence type="ECO:0000256" key="11">
    <source>
        <dbReference type="ARBA" id="ARBA00023125"/>
    </source>
</evidence>
<evidence type="ECO:0000256" key="10">
    <source>
        <dbReference type="ARBA" id="ARBA00022932"/>
    </source>
</evidence>
<evidence type="ECO:0000256" key="2">
    <source>
        <dbReference type="ARBA" id="ARBA00005755"/>
    </source>
</evidence>
<dbReference type="InterPro" id="IPR006134">
    <property type="entry name" value="DNA-dir_DNA_pol_B_multi_dom"/>
</dbReference>
<dbReference type="GO" id="GO:0006287">
    <property type="term" value="P:base-excision repair, gap-filling"/>
    <property type="evidence" value="ECO:0007669"/>
    <property type="project" value="TreeGrafter"/>
</dbReference>
<evidence type="ECO:0000256" key="7">
    <source>
        <dbReference type="ARBA" id="ARBA00022723"/>
    </source>
</evidence>
<dbReference type="Pfam" id="PF00136">
    <property type="entry name" value="DNA_pol_B"/>
    <property type="match status" value="3"/>
</dbReference>
<comment type="similarity">
    <text evidence="2 14">Belongs to the DNA polymerase type-B family.</text>
</comment>
<dbReference type="VEuPathDB" id="GiardiaDB:GL50803_0035094"/>
<reference evidence="18 19" key="2">
    <citation type="journal article" date="2013" name="Genome Biol. Evol.">
        <title>Genome sequencing of Giardia lamblia genotypes A2 and B isolates (DH and GS) and comparative analysis with the genomes of genotypes A1 and E (WB and Pig).</title>
        <authorList>
            <person name="Adam R.D."/>
            <person name="Dahlstrom E.W."/>
            <person name="Martens C.A."/>
            <person name="Bruno D.P."/>
            <person name="Barbian K.D."/>
            <person name="Ricklefs S.M."/>
            <person name="Hernandez M.M."/>
            <person name="Narla N.P."/>
            <person name="Patel R.B."/>
            <person name="Porcella S.F."/>
            <person name="Nash T.E."/>
        </authorList>
    </citation>
    <scope>NUCLEOTIDE SEQUENCE [LARGE SCALE GENOMIC DNA]</scope>
    <source>
        <strain evidence="18 19">DH</strain>
    </source>
</reference>
<dbReference type="GO" id="GO:0043625">
    <property type="term" value="C:delta DNA polymerase complex"/>
    <property type="evidence" value="ECO:0007669"/>
    <property type="project" value="TreeGrafter"/>
</dbReference>
<keyword evidence="8" id="KW-0378">Hydrolase</keyword>
<dbReference type="Gene3D" id="3.90.1600.10">
    <property type="entry name" value="Palm domain of DNA polymerase"/>
    <property type="match status" value="2"/>
</dbReference>
<dbReference type="PROSITE" id="PS00116">
    <property type="entry name" value="DNA_POLYMERASE_B"/>
    <property type="match status" value="1"/>
</dbReference>
<keyword evidence="11 14" id="KW-0238">DNA-binding</keyword>
<evidence type="ECO:0000259" key="17">
    <source>
        <dbReference type="Pfam" id="PF03104"/>
    </source>
</evidence>
<keyword evidence="4 14" id="KW-0548">Nucleotidyltransferase</keyword>
<dbReference type="Proteomes" id="UP000018320">
    <property type="component" value="Unassembled WGS sequence"/>
</dbReference>
<dbReference type="VEuPathDB" id="GiardiaDB:GL50581_1279"/>
<dbReference type="InterPro" id="IPR017964">
    <property type="entry name" value="DNA-dir_DNA_pol_B_CS"/>
</dbReference>
<dbReference type="SMART" id="SM00486">
    <property type="entry name" value="POLBc"/>
    <property type="match status" value="1"/>
</dbReference>
<dbReference type="Pfam" id="PF03104">
    <property type="entry name" value="DNA_pol_B_exo1"/>
    <property type="match status" value="1"/>
</dbReference>
<dbReference type="SUPFAM" id="SSF53098">
    <property type="entry name" value="Ribonuclease H-like"/>
    <property type="match status" value="1"/>
</dbReference>
<evidence type="ECO:0000313" key="19">
    <source>
        <dbReference type="Proteomes" id="UP000018320"/>
    </source>
</evidence>
<proteinExistence type="inferred from homology"/>
<dbReference type="Gene3D" id="3.30.342.10">
    <property type="entry name" value="DNA Polymerase, chain B, domain 1"/>
    <property type="match status" value="1"/>
</dbReference>
<dbReference type="PANTHER" id="PTHR10322:SF23">
    <property type="entry name" value="DNA POLYMERASE DELTA CATALYTIC SUBUNIT"/>
    <property type="match status" value="1"/>
</dbReference>
<dbReference type="InterPro" id="IPR006172">
    <property type="entry name" value="DNA-dir_DNA_pol_B"/>
</dbReference>
<comment type="catalytic activity">
    <reaction evidence="13 14">
        <text>DNA(n) + a 2'-deoxyribonucleoside 5'-triphosphate = DNA(n+1) + diphosphate</text>
        <dbReference type="Rhea" id="RHEA:22508"/>
        <dbReference type="Rhea" id="RHEA-COMP:17339"/>
        <dbReference type="Rhea" id="RHEA-COMP:17340"/>
        <dbReference type="ChEBI" id="CHEBI:33019"/>
        <dbReference type="ChEBI" id="CHEBI:61560"/>
        <dbReference type="ChEBI" id="CHEBI:173112"/>
        <dbReference type="EC" id="2.7.7.7"/>
    </reaction>
</comment>
<dbReference type="FunFam" id="1.10.287.690:FF:000001">
    <property type="entry name" value="DNA polymerase"/>
    <property type="match status" value="1"/>
</dbReference>
<dbReference type="InterPro" id="IPR042087">
    <property type="entry name" value="DNA_pol_B_thumb"/>
</dbReference>
<dbReference type="PRINTS" id="PR00106">
    <property type="entry name" value="DNAPOLB"/>
</dbReference>
<reference evidence="19" key="1">
    <citation type="submission" date="2012-02" db="EMBL/GenBank/DDBJ databases">
        <title>Genome sequencing of Giardia lamblia Genotypes A2 and B isolates (DH and GS) and comparative analysis with the genomes of Genotypes A1 and E (WB and Pig).</title>
        <authorList>
            <person name="Adam R."/>
            <person name="Dahlstrom E."/>
            <person name="Martens C."/>
            <person name="Bruno D."/>
            <person name="Barbian K."/>
            <person name="Porcella S.F."/>
            <person name="Nash T."/>
        </authorList>
    </citation>
    <scope>NUCLEOTIDE SEQUENCE</scope>
    <source>
        <strain evidence="19">DH</strain>
    </source>
</reference>
<dbReference type="VEuPathDB" id="GiardiaDB:DHA2_35094"/>
<keyword evidence="12" id="KW-0539">Nucleus</keyword>
<keyword evidence="6" id="KW-0540">Nuclease</keyword>
<dbReference type="GO" id="GO:0003677">
    <property type="term" value="F:DNA binding"/>
    <property type="evidence" value="ECO:0007669"/>
    <property type="project" value="UniProtKB-KW"/>
</dbReference>
<feature type="region of interest" description="Disordered" evidence="15">
    <location>
        <begin position="695"/>
        <end position="728"/>
    </location>
</feature>
<keyword evidence="5 14" id="KW-0235">DNA replication</keyword>
<dbReference type="InterPro" id="IPR043502">
    <property type="entry name" value="DNA/RNA_pol_sf"/>
</dbReference>
<dbReference type="Gene3D" id="3.30.420.10">
    <property type="entry name" value="Ribonuclease H-like superfamily/Ribonuclease H"/>
    <property type="match status" value="1"/>
</dbReference>
<dbReference type="InterPro" id="IPR023211">
    <property type="entry name" value="DNA_pol_palm_dom_sf"/>
</dbReference>
<comment type="subcellular location">
    <subcellularLocation>
        <location evidence="1">Nucleus</location>
    </subcellularLocation>
</comment>
<feature type="region of interest" description="Disordered" evidence="15">
    <location>
        <begin position="880"/>
        <end position="900"/>
    </location>
</feature>
<keyword evidence="3 14" id="KW-0808">Transferase</keyword>
<dbReference type="GO" id="GO:0008296">
    <property type="term" value="F:3'-5'-DNA exonuclease activity"/>
    <property type="evidence" value="ECO:0007669"/>
    <property type="project" value="TreeGrafter"/>
</dbReference>
<dbReference type="VEuPathDB" id="GiardiaDB:QR46_0844"/>
<gene>
    <name evidence="18" type="ORF">DHA2_35094</name>
</gene>
<evidence type="ECO:0000259" key="16">
    <source>
        <dbReference type="Pfam" id="PF00136"/>
    </source>
</evidence>
<protein>
    <recommendedName>
        <fullName evidence="14">DNA polymerase</fullName>
        <ecNumber evidence="14">2.7.7.7</ecNumber>
    </recommendedName>
</protein>
<dbReference type="GO" id="GO:0000166">
    <property type="term" value="F:nucleotide binding"/>
    <property type="evidence" value="ECO:0007669"/>
    <property type="project" value="InterPro"/>
</dbReference>
<keyword evidence="10 14" id="KW-0239">DNA-directed DNA polymerase</keyword>
<evidence type="ECO:0000256" key="8">
    <source>
        <dbReference type="ARBA" id="ARBA00022801"/>
    </source>
</evidence>
<dbReference type="GO" id="GO:0045004">
    <property type="term" value="P:DNA replication proofreading"/>
    <property type="evidence" value="ECO:0007669"/>
    <property type="project" value="TreeGrafter"/>
</dbReference>
<comment type="caution">
    <text evidence="18">The sequence shown here is derived from an EMBL/GenBank/DDBJ whole genome shotgun (WGS) entry which is preliminary data.</text>
</comment>
<dbReference type="FunFam" id="3.90.1600.10:FF:000036">
    <property type="entry name" value="DNA polymerase"/>
    <property type="match status" value="1"/>
</dbReference>
<dbReference type="GO" id="GO:0046872">
    <property type="term" value="F:metal ion binding"/>
    <property type="evidence" value="ECO:0007669"/>
    <property type="project" value="UniProtKB-KW"/>
</dbReference>
<dbReference type="Gene3D" id="1.10.287.690">
    <property type="entry name" value="Helix hairpin bin"/>
    <property type="match status" value="1"/>
</dbReference>
<name>V6TKF7_GIAIN</name>
<organism evidence="18 19">
    <name type="scientific">Giardia intestinalis</name>
    <name type="common">Giardia lamblia</name>
    <dbReference type="NCBI Taxonomy" id="5741"/>
    <lineage>
        <taxon>Eukaryota</taxon>
        <taxon>Metamonada</taxon>
        <taxon>Diplomonadida</taxon>
        <taxon>Hexamitidae</taxon>
        <taxon>Giardiinae</taxon>
        <taxon>Giardia</taxon>
    </lineage>
</organism>
<evidence type="ECO:0000256" key="4">
    <source>
        <dbReference type="ARBA" id="ARBA00022695"/>
    </source>
</evidence>
<feature type="domain" description="DNA-directed DNA polymerase family B multifunctional" evidence="16">
    <location>
        <begin position="737"/>
        <end position="846"/>
    </location>
</feature>
<evidence type="ECO:0000256" key="5">
    <source>
        <dbReference type="ARBA" id="ARBA00022705"/>
    </source>
</evidence>
<feature type="region of interest" description="Disordered" evidence="15">
    <location>
        <begin position="1208"/>
        <end position="1228"/>
    </location>
</feature>
<feature type="domain" description="DNA-directed DNA polymerase family B multifunctional" evidence="16">
    <location>
        <begin position="561"/>
        <end position="657"/>
    </location>
</feature>
<evidence type="ECO:0000256" key="13">
    <source>
        <dbReference type="ARBA" id="ARBA00049244"/>
    </source>
</evidence>
<dbReference type="InterPro" id="IPR050240">
    <property type="entry name" value="DNA_pol_type-B"/>
</dbReference>
<keyword evidence="9" id="KW-0269">Exonuclease</keyword>
<feature type="compositionally biased region" description="Acidic residues" evidence="15">
    <location>
        <begin position="700"/>
        <end position="711"/>
    </location>
</feature>
<dbReference type="EC" id="2.7.7.7" evidence="14"/>
<dbReference type="InterPro" id="IPR012337">
    <property type="entry name" value="RNaseH-like_sf"/>
</dbReference>
<evidence type="ECO:0000256" key="1">
    <source>
        <dbReference type="ARBA" id="ARBA00004123"/>
    </source>
</evidence>
<dbReference type="CDD" id="cd05777">
    <property type="entry name" value="DNA_polB_delta_exo"/>
    <property type="match status" value="1"/>
</dbReference>
<feature type="domain" description="DNA-directed DNA polymerase family B exonuclease" evidence="17">
    <location>
        <begin position="226"/>
        <end position="493"/>
    </location>
</feature>
<feature type="domain" description="DNA-directed DNA polymerase family B multifunctional" evidence="16">
    <location>
        <begin position="952"/>
        <end position="1177"/>
    </location>
</feature>
<feature type="compositionally biased region" description="Low complexity" evidence="15">
    <location>
        <begin position="1218"/>
        <end position="1228"/>
    </location>
</feature>